<accession>A0ABW5PG10</accession>
<protein>
    <submittedName>
        <fullName evidence="1">HK97 gp10 family phage protein</fullName>
    </submittedName>
</protein>
<keyword evidence="2" id="KW-1185">Reference proteome</keyword>
<dbReference type="RefSeq" id="WP_377603540.1">
    <property type="nucleotide sequence ID" value="NZ_JBHUME010000008.1"/>
</dbReference>
<reference evidence="2" key="1">
    <citation type="journal article" date="2019" name="Int. J. Syst. Evol. Microbiol.">
        <title>The Global Catalogue of Microorganisms (GCM) 10K type strain sequencing project: providing services to taxonomists for standard genome sequencing and annotation.</title>
        <authorList>
            <consortium name="The Broad Institute Genomics Platform"/>
            <consortium name="The Broad Institute Genome Sequencing Center for Infectious Disease"/>
            <person name="Wu L."/>
            <person name="Ma J."/>
        </authorList>
    </citation>
    <scope>NUCLEOTIDE SEQUENCE [LARGE SCALE GENOMIC DNA]</scope>
    <source>
        <strain evidence="2">KCTC 3950</strain>
    </source>
</reference>
<sequence length="134" mass="15567">MAGIGDFNFDDLKDMQKVVEAMDRDFPRFMDECIREIAGRLLAKTIARSPVGVTGDLRRGWTIGQIQRTATGVQIEIINPVEYSLYVEYGHRTPDHMGWVDGKFMLTLSIKEIEEEMPKLMDRKMQQFIDKHMR</sequence>
<proteinExistence type="predicted"/>
<dbReference type="Pfam" id="PF04883">
    <property type="entry name" value="HK97-gp10_like"/>
    <property type="match status" value="1"/>
</dbReference>
<evidence type="ECO:0000313" key="1">
    <source>
        <dbReference type="EMBL" id="MFD2613543.1"/>
    </source>
</evidence>
<evidence type="ECO:0000313" key="2">
    <source>
        <dbReference type="Proteomes" id="UP001597541"/>
    </source>
</evidence>
<organism evidence="1 2">
    <name type="scientific">Paenibacillus gansuensis</name>
    <dbReference type="NCBI Taxonomy" id="306542"/>
    <lineage>
        <taxon>Bacteria</taxon>
        <taxon>Bacillati</taxon>
        <taxon>Bacillota</taxon>
        <taxon>Bacilli</taxon>
        <taxon>Bacillales</taxon>
        <taxon>Paenibacillaceae</taxon>
        <taxon>Paenibacillus</taxon>
    </lineage>
</organism>
<dbReference type="Proteomes" id="UP001597541">
    <property type="component" value="Unassembled WGS sequence"/>
</dbReference>
<dbReference type="InterPro" id="IPR010064">
    <property type="entry name" value="HK97-gp10_tail"/>
</dbReference>
<dbReference type="EMBL" id="JBHUME010000008">
    <property type="protein sequence ID" value="MFD2613543.1"/>
    <property type="molecule type" value="Genomic_DNA"/>
</dbReference>
<name>A0ABW5PG10_9BACL</name>
<comment type="caution">
    <text evidence="1">The sequence shown here is derived from an EMBL/GenBank/DDBJ whole genome shotgun (WGS) entry which is preliminary data.</text>
</comment>
<gene>
    <name evidence="1" type="ORF">ACFSUF_14015</name>
</gene>